<protein>
    <submittedName>
        <fullName evidence="1">Uncharacterized protein</fullName>
    </submittedName>
</protein>
<dbReference type="AlphaFoldDB" id="A0A5E4RPP7"/>
<gene>
    <name evidence="1" type="ORF">PCE31106_00264</name>
</gene>
<accession>A0A5E4RPP7</accession>
<dbReference type="EMBL" id="CABPSL010000001">
    <property type="protein sequence ID" value="VVD64372.1"/>
    <property type="molecule type" value="Genomic_DNA"/>
</dbReference>
<organism evidence="1 2">
    <name type="scientific">Pandoraea cepalis</name>
    <dbReference type="NCBI Taxonomy" id="2508294"/>
    <lineage>
        <taxon>Bacteria</taxon>
        <taxon>Pseudomonadati</taxon>
        <taxon>Pseudomonadota</taxon>
        <taxon>Betaproteobacteria</taxon>
        <taxon>Burkholderiales</taxon>
        <taxon>Burkholderiaceae</taxon>
        <taxon>Pandoraea</taxon>
    </lineage>
</organism>
<proteinExistence type="predicted"/>
<dbReference type="Proteomes" id="UP000384354">
    <property type="component" value="Unassembled WGS sequence"/>
</dbReference>
<reference evidence="1 2" key="1">
    <citation type="submission" date="2019-08" db="EMBL/GenBank/DDBJ databases">
        <authorList>
            <person name="Peeters C."/>
        </authorList>
    </citation>
    <scope>NUCLEOTIDE SEQUENCE [LARGE SCALE GENOMIC DNA]</scope>
    <source>
        <strain evidence="1 2">LMG 31106</strain>
    </source>
</reference>
<evidence type="ECO:0000313" key="2">
    <source>
        <dbReference type="Proteomes" id="UP000384354"/>
    </source>
</evidence>
<sequence length="54" mass="5626">MAIAVGFNGTRILVVVDSGAGASTLPAALLNARLRFALLERTDASPPRQFLQGT</sequence>
<evidence type="ECO:0000313" key="1">
    <source>
        <dbReference type="EMBL" id="VVD64372.1"/>
    </source>
</evidence>
<name>A0A5E4RPP7_9BURK</name>